<accession>A0ABS4FNW8</accession>
<evidence type="ECO:0000256" key="14">
    <source>
        <dbReference type="SAM" id="SignalP"/>
    </source>
</evidence>
<dbReference type="CDD" id="cd00005">
    <property type="entry name" value="CBM9_like_1"/>
    <property type="match status" value="1"/>
</dbReference>
<evidence type="ECO:0000313" key="17">
    <source>
        <dbReference type="Proteomes" id="UP001519272"/>
    </source>
</evidence>
<organism evidence="16 17">
    <name type="scientific">Paenibacillus turicensis</name>
    <dbReference type="NCBI Taxonomy" id="160487"/>
    <lineage>
        <taxon>Bacteria</taxon>
        <taxon>Bacillati</taxon>
        <taxon>Bacillota</taxon>
        <taxon>Bacilli</taxon>
        <taxon>Bacillales</taxon>
        <taxon>Paenibacillaceae</taxon>
        <taxon>Paenibacillus</taxon>
    </lineage>
</organism>
<keyword evidence="6" id="KW-0677">Repeat</keyword>
<evidence type="ECO:0000256" key="10">
    <source>
        <dbReference type="ARBA" id="ARBA00023326"/>
    </source>
</evidence>
<dbReference type="Pfam" id="PF00331">
    <property type="entry name" value="Glyco_hydro_10"/>
    <property type="match status" value="1"/>
</dbReference>
<dbReference type="EMBL" id="JAGGKG010000002">
    <property type="protein sequence ID" value="MBP1904079.1"/>
    <property type="molecule type" value="Genomic_DNA"/>
</dbReference>
<evidence type="ECO:0000256" key="11">
    <source>
        <dbReference type="PROSITE-ProRule" id="PRU10061"/>
    </source>
</evidence>
<evidence type="ECO:0000256" key="9">
    <source>
        <dbReference type="ARBA" id="ARBA00023295"/>
    </source>
</evidence>
<dbReference type="InterPro" id="IPR003305">
    <property type="entry name" value="CenC_carb-bd"/>
</dbReference>
<feature type="compositionally biased region" description="Basic residues" evidence="13">
    <location>
        <begin position="744"/>
        <end position="766"/>
    </location>
</feature>
<keyword evidence="5 14" id="KW-0732">Signal</keyword>
<dbReference type="InterPro" id="IPR008979">
    <property type="entry name" value="Galactose-bd-like_sf"/>
</dbReference>
<evidence type="ECO:0000256" key="6">
    <source>
        <dbReference type="ARBA" id="ARBA00022737"/>
    </source>
</evidence>
<sequence>MSKKPLKVFLSSLLTVALLVPMVGPSATAQAEQSGKKFTTITFEDGKAGPVTGRAGTEKLTITDKENHTEGGGKALKVEGRLDSWHGPTARVEEYVQAGKQYEVSAWVKLIEPATTSLRLSTQVGQGSGAGYNSISSKTVNASDGWVQLQGQYRYNSTGDGFLTIYVEAPDSKTASFYVDDISFTETGVDAHEIQKDIKAIKEVYKNDFLIGNAISAEDLEGRRLELLKMHHDVATTGNAMKPDALQKEKGVFTFKDADTIVNKVLAEGMKMHGHVLVWHQQSPAWMYSKLDSQGKEVPLSRDEALKNMRTHIRKVVEHFGDRVISWDVVNEAMGDNPQNPTDWKNALRKSLWFESIGPDFLEQAFLAAREVLDEHPDWDVKLYYNDYNDDNQNKSTAIAAMVKELNDKYAEKHPGKKLIDGIGMQGHYGINTNPTNVKLSLERFIKTGVEVSVTELDISAGNNYKMTDKETKAQGYLYAQLMKLYKEHSKNIARVTFWGLDDGTSWRSENNPLVFDKNLQAKPAYYGVVEPDKYLEEHVPDTSEANQSNAFYGTPVIDGKVDAVWNKIPAMQVNKYQTAWQGATGTAKAMWDDKNLYVLVQVSDKELDKSNKNAWEQDSVEVFLDQNNEKTTFYQEDDGQYRVNFANETSFNPDGIKKGFESKVTVSGTNYTVEMKIPLTAVKPNNGTKLGFDIQINDAKSGARQSVTSWNDITGNGYQDTSVYGILNLVGKPDPKKQEKAKPVKAKQTKTKQTKAKQTKVKSTK</sequence>
<evidence type="ECO:0000256" key="4">
    <source>
        <dbReference type="ARBA" id="ARBA00022651"/>
    </source>
</evidence>
<proteinExistence type="inferred from homology"/>
<evidence type="ECO:0000256" key="3">
    <source>
        <dbReference type="ARBA" id="ARBA00007495"/>
    </source>
</evidence>
<evidence type="ECO:0000256" key="12">
    <source>
        <dbReference type="RuleBase" id="RU361174"/>
    </source>
</evidence>
<evidence type="ECO:0000313" key="16">
    <source>
        <dbReference type="EMBL" id="MBP1904079.1"/>
    </source>
</evidence>
<comment type="catalytic activity">
    <reaction evidence="1 12">
        <text>Endohydrolysis of (1-&gt;4)-beta-D-xylosidic linkages in xylans.</text>
        <dbReference type="EC" id="3.2.1.8"/>
    </reaction>
</comment>
<dbReference type="InterPro" id="IPR031158">
    <property type="entry name" value="GH10_AS"/>
</dbReference>
<evidence type="ECO:0000256" key="13">
    <source>
        <dbReference type="SAM" id="MobiDB-lite"/>
    </source>
</evidence>
<feature type="domain" description="GH10" evidence="15">
    <location>
        <begin position="195"/>
        <end position="532"/>
    </location>
</feature>
<evidence type="ECO:0000259" key="15">
    <source>
        <dbReference type="PROSITE" id="PS51760"/>
    </source>
</evidence>
<dbReference type="InterPro" id="IPR017853">
    <property type="entry name" value="GH"/>
</dbReference>
<evidence type="ECO:0000256" key="2">
    <source>
        <dbReference type="ARBA" id="ARBA00004851"/>
    </source>
</evidence>
<feature type="chain" id="PRO_5046699817" description="Beta-xylanase" evidence="14">
    <location>
        <begin position="32"/>
        <end position="766"/>
    </location>
</feature>
<feature type="signal peptide" evidence="14">
    <location>
        <begin position="1"/>
        <end position="31"/>
    </location>
</feature>
<keyword evidence="4" id="KW-0858">Xylan degradation</keyword>
<dbReference type="PROSITE" id="PS00591">
    <property type="entry name" value="GH10_1"/>
    <property type="match status" value="1"/>
</dbReference>
<comment type="caution">
    <text evidence="16">The sequence shown here is derived from an EMBL/GenBank/DDBJ whole genome shotgun (WGS) entry which is preliminary data.</text>
</comment>
<keyword evidence="17" id="KW-1185">Reference proteome</keyword>
<keyword evidence="10 12" id="KW-0624">Polysaccharide degradation</keyword>
<evidence type="ECO:0000256" key="8">
    <source>
        <dbReference type="ARBA" id="ARBA00023277"/>
    </source>
</evidence>
<dbReference type="Gene3D" id="2.60.40.1190">
    <property type="match status" value="1"/>
</dbReference>
<protein>
    <recommendedName>
        <fullName evidence="12">Beta-xylanase</fullName>
        <ecNumber evidence="12">3.2.1.8</ecNumber>
    </recommendedName>
</protein>
<reference evidence="16 17" key="1">
    <citation type="submission" date="2021-03" db="EMBL/GenBank/DDBJ databases">
        <title>Genomic Encyclopedia of Type Strains, Phase IV (KMG-IV): sequencing the most valuable type-strain genomes for metagenomic binning, comparative biology and taxonomic classification.</title>
        <authorList>
            <person name="Goeker M."/>
        </authorList>
    </citation>
    <scope>NUCLEOTIDE SEQUENCE [LARGE SCALE GENOMIC DNA]</scope>
    <source>
        <strain evidence="16 17">DSM 14349</strain>
    </source>
</reference>
<dbReference type="RefSeq" id="WP_210087754.1">
    <property type="nucleotide sequence ID" value="NZ_JAGGKG010000002.1"/>
</dbReference>
<feature type="compositionally biased region" description="Basic and acidic residues" evidence="13">
    <location>
        <begin position="734"/>
        <end position="743"/>
    </location>
</feature>
<feature type="region of interest" description="Disordered" evidence="13">
    <location>
        <begin position="733"/>
        <end position="766"/>
    </location>
</feature>
<dbReference type="InterPro" id="IPR001000">
    <property type="entry name" value="GH10_dom"/>
</dbReference>
<dbReference type="Gene3D" id="3.20.20.80">
    <property type="entry name" value="Glycosidases"/>
    <property type="match status" value="1"/>
</dbReference>
<dbReference type="Gene3D" id="2.60.120.260">
    <property type="entry name" value="Galactose-binding domain-like"/>
    <property type="match status" value="1"/>
</dbReference>
<dbReference type="Pfam" id="PF02018">
    <property type="entry name" value="CBM_4_9"/>
    <property type="match status" value="1"/>
</dbReference>
<dbReference type="Pfam" id="PF06452">
    <property type="entry name" value="CBM9_1"/>
    <property type="match status" value="1"/>
</dbReference>
<evidence type="ECO:0000256" key="1">
    <source>
        <dbReference type="ARBA" id="ARBA00000681"/>
    </source>
</evidence>
<dbReference type="SMART" id="SM00633">
    <property type="entry name" value="Glyco_10"/>
    <property type="match status" value="1"/>
</dbReference>
<comment type="similarity">
    <text evidence="3 12">Belongs to the glycosyl hydrolase 10 (cellulase F) family.</text>
</comment>
<dbReference type="EC" id="3.2.1.8" evidence="12"/>
<keyword evidence="8 12" id="KW-0119">Carbohydrate metabolism</keyword>
<dbReference type="PANTHER" id="PTHR31490:SF90">
    <property type="entry name" value="ENDO-1,4-BETA-XYLANASE A"/>
    <property type="match status" value="1"/>
</dbReference>
<name>A0ABS4FNW8_9BACL</name>
<comment type="pathway">
    <text evidence="2">Glycan degradation; xylan degradation.</text>
</comment>
<dbReference type="InterPro" id="IPR010502">
    <property type="entry name" value="Carb-bd_dom_fam9"/>
</dbReference>
<dbReference type="SUPFAM" id="SSF49344">
    <property type="entry name" value="CBD9-like"/>
    <property type="match status" value="1"/>
</dbReference>
<dbReference type="Proteomes" id="UP001519272">
    <property type="component" value="Unassembled WGS sequence"/>
</dbReference>
<dbReference type="PRINTS" id="PR00134">
    <property type="entry name" value="GLHYDRLASE10"/>
</dbReference>
<evidence type="ECO:0000256" key="7">
    <source>
        <dbReference type="ARBA" id="ARBA00022801"/>
    </source>
</evidence>
<gene>
    <name evidence="16" type="ORF">J2Z32_000696</name>
</gene>
<dbReference type="PROSITE" id="PS51760">
    <property type="entry name" value="GH10_2"/>
    <property type="match status" value="1"/>
</dbReference>
<dbReference type="SUPFAM" id="SSF51445">
    <property type="entry name" value="(Trans)glycosidases"/>
    <property type="match status" value="1"/>
</dbReference>
<dbReference type="InterPro" id="IPR044846">
    <property type="entry name" value="GH10"/>
</dbReference>
<evidence type="ECO:0000256" key="5">
    <source>
        <dbReference type="ARBA" id="ARBA00022729"/>
    </source>
</evidence>
<dbReference type="PANTHER" id="PTHR31490">
    <property type="entry name" value="GLYCOSYL HYDROLASE"/>
    <property type="match status" value="1"/>
</dbReference>
<keyword evidence="9 12" id="KW-0326">Glycosidase</keyword>
<feature type="active site" description="Nucleophile" evidence="11">
    <location>
        <position position="456"/>
    </location>
</feature>
<keyword evidence="7 12" id="KW-0378">Hydrolase</keyword>
<dbReference type="SUPFAM" id="SSF49785">
    <property type="entry name" value="Galactose-binding domain-like"/>
    <property type="match status" value="1"/>
</dbReference>